<proteinExistence type="inferred from homology"/>
<dbReference type="GO" id="GO:0005737">
    <property type="term" value="C:cytoplasm"/>
    <property type="evidence" value="ECO:0007669"/>
    <property type="project" value="UniProtKB-SubCell"/>
</dbReference>
<comment type="subcellular location">
    <subcellularLocation>
        <location evidence="9">Cytoplasm</location>
    </subcellularLocation>
</comment>
<keyword evidence="3 9" id="KW-0227">DNA damage</keyword>
<feature type="region of interest" description="Disordered" evidence="10">
    <location>
        <begin position="440"/>
        <end position="468"/>
    </location>
</feature>
<feature type="binding site" evidence="9">
    <location>
        <position position="70"/>
    </location>
    <ligand>
        <name>ATP</name>
        <dbReference type="ChEBI" id="CHEBI:30616"/>
    </ligand>
</feature>
<evidence type="ECO:0000259" key="11">
    <source>
        <dbReference type="SMART" id="SM00382"/>
    </source>
</evidence>
<feature type="binding site" evidence="9">
    <location>
        <position position="226"/>
    </location>
    <ligand>
        <name>ATP</name>
        <dbReference type="ChEBI" id="CHEBI:30616"/>
    </ligand>
</feature>
<feature type="domain" description="AAA+ ATPase" evidence="11">
    <location>
        <begin position="59"/>
        <end position="190"/>
    </location>
</feature>
<keyword evidence="7 9" id="KW-0233">DNA recombination</keyword>
<evidence type="ECO:0000313" key="12">
    <source>
        <dbReference type="EMBL" id="BBN48999.1"/>
    </source>
</evidence>
<reference evidence="12 13" key="1">
    <citation type="submission" date="2019-09" db="EMBL/GenBank/DDBJ databases">
        <title>Complete genome sequence of Mycobacterium avium subsp. hominissuis strain JP-H-1.</title>
        <authorList>
            <person name="Kinoshita Y."/>
            <person name="Niwa H."/>
            <person name="Uchida-Fujii E."/>
            <person name="Nukada T."/>
        </authorList>
    </citation>
    <scope>NUCLEOTIDE SEQUENCE [LARGE SCALE GENOMIC DNA]</scope>
    <source>
        <strain evidence="12 13">JP-H-1</strain>
    </source>
</reference>
<feature type="binding site" evidence="9">
    <location>
        <position position="28"/>
    </location>
    <ligand>
        <name>ATP</name>
        <dbReference type="ChEBI" id="CHEBI:30616"/>
    </ligand>
</feature>
<feature type="binding site" evidence="9">
    <location>
        <position position="75"/>
    </location>
    <ligand>
        <name>ATP</name>
        <dbReference type="ChEBI" id="CHEBI:30616"/>
    </ligand>
</feature>
<name>A0AAI8SPH7_MYCAV</name>
<comment type="function">
    <text evidence="9">The RuvA-RuvB-RuvC complex processes Holliday junction (HJ) DNA during genetic recombination and DNA repair, while the RuvA-RuvB complex plays an important role in the rescue of blocked DNA replication forks via replication fork reversal (RFR). RuvA specifically binds to HJ cruciform DNA, conferring on it an open structure. The RuvB hexamer acts as an ATP-dependent pump, pulling dsDNA into and through the RuvAB complex. RuvB forms 2 homohexamers on either side of HJ DNA bound by 1 or 2 RuvA tetramers; 4 subunits per hexamer contact DNA at a time. Coordinated motions by a converter formed by DNA-disengaged RuvB subunits stimulates ATP hydrolysis and nucleotide exchange. Immobilization of the converter enables RuvB to convert the ATP-contained energy into a lever motion, pulling 2 nucleotides of DNA out of the RuvA tetramer per ATP hydrolyzed, thus driving DNA branch migration. The RuvB motors rotate together with the DNA substrate, which together with the progressing nucleotide cycle form the mechanistic basis for DNA recombination by continuous HJ branch migration. Branch migration allows RuvC to scan DNA until it finds its consensus sequence, where it cleaves and resolves cruciform DNA.</text>
</comment>
<accession>A0AAI8SPH7</accession>
<dbReference type="GO" id="GO:0000400">
    <property type="term" value="F:four-way junction DNA binding"/>
    <property type="evidence" value="ECO:0007669"/>
    <property type="project" value="UniProtKB-UniRule"/>
</dbReference>
<dbReference type="PRINTS" id="PR00830">
    <property type="entry name" value="ENDOLAPTASE"/>
</dbReference>
<dbReference type="PANTHER" id="PTHR42848:SF1">
    <property type="entry name" value="HOLLIDAY JUNCTION BRANCH MIGRATION COMPLEX SUBUNIT RUVB"/>
    <property type="match status" value="1"/>
</dbReference>
<dbReference type="Gene3D" id="3.40.50.300">
    <property type="entry name" value="P-loop containing nucleotide triphosphate hydrolases"/>
    <property type="match status" value="1"/>
</dbReference>
<feature type="compositionally biased region" description="Low complexity" evidence="10">
    <location>
        <begin position="446"/>
        <end position="455"/>
    </location>
</feature>
<organism evidence="12 13">
    <name type="scientific">Mycobacterium avium subsp. hominissuis</name>
    <dbReference type="NCBI Taxonomy" id="439334"/>
    <lineage>
        <taxon>Bacteria</taxon>
        <taxon>Bacillati</taxon>
        <taxon>Actinomycetota</taxon>
        <taxon>Actinomycetes</taxon>
        <taxon>Mycobacteriales</taxon>
        <taxon>Mycobacteriaceae</taxon>
        <taxon>Mycobacterium</taxon>
        <taxon>Mycobacterium avium complex (MAC)</taxon>
    </lineage>
</organism>
<evidence type="ECO:0000256" key="2">
    <source>
        <dbReference type="ARBA" id="ARBA00022741"/>
    </source>
</evidence>
<feature type="region of interest" description="Head domain (RuvB-H)" evidence="9">
    <location>
        <begin position="263"/>
        <end position="468"/>
    </location>
</feature>
<dbReference type="HAMAP" id="MF_00016">
    <property type="entry name" value="DNA_HJ_migration_RuvB"/>
    <property type="match status" value="1"/>
</dbReference>
<gene>
    <name evidence="9" type="primary">ruvB</name>
    <name evidence="12" type="ORF">JPH1_34740</name>
</gene>
<comment type="catalytic activity">
    <reaction evidence="9">
        <text>ATP + H2O = ADP + phosphate + H(+)</text>
        <dbReference type="Rhea" id="RHEA:13065"/>
        <dbReference type="ChEBI" id="CHEBI:15377"/>
        <dbReference type="ChEBI" id="CHEBI:15378"/>
        <dbReference type="ChEBI" id="CHEBI:30616"/>
        <dbReference type="ChEBI" id="CHEBI:43474"/>
        <dbReference type="ChEBI" id="CHEBI:456216"/>
    </reaction>
</comment>
<keyword evidence="1 9" id="KW-0963">Cytoplasm</keyword>
<comment type="domain">
    <text evidence="9">Has 3 domains, the large (RuvB-L) and small ATPase (RuvB-S) domains and the C-terminal head (RuvB-H) domain. The head domain binds DNA, while the ATPase domains jointly bind ATP, ADP or are empty depending on the state of the subunit in the translocation cycle. During a single DNA translocation step the structure of each domain remains the same, but their relative positions change.</text>
</comment>
<dbReference type="Pfam" id="PF17864">
    <property type="entry name" value="AAA_lid_4"/>
    <property type="match status" value="1"/>
</dbReference>
<dbReference type="Pfam" id="PF05496">
    <property type="entry name" value="RuvB_N"/>
    <property type="match status" value="1"/>
</dbReference>
<dbReference type="InterPro" id="IPR008824">
    <property type="entry name" value="RuvB-like_N"/>
</dbReference>
<dbReference type="GO" id="GO:0048476">
    <property type="term" value="C:Holliday junction resolvase complex"/>
    <property type="evidence" value="ECO:0007669"/>
    <property type="project" value="UniProtKB-UniRule"/>
</dbReference>
<dbReference type="GO" id="GO:0006281">
    <property type="term" value="P:DNA repair"/>
    <property type="evidence" value="ECO:0007669"/>
    <property type="project" value="UniProtKB-UniRule"/>
</dbReference>
<comment type="subunit">
    <text evidence="9">Homohexamer. Forms an RuvA(8)-RuvB(12)-Holliday junction (HJ) complex. HJ DNA is sandwiched between 2 RuvA tetramers; dsDNA enters through RuvA and exits via RuvB. An RuvB hexamer assembles on each DNA strand where it exits the tetramer. Each RuvB hexamer is contacted by two RuvA subunits (via domain III) on 2 adjacent RuvB subunits; this complex drives branch migration. In the full resolvosome a probable DNA-RuvA(4)-RuvB(12)-RuvC(2) complex forms which resolves the HJ.</text>
</comment>
<dbReference type="GO" id="GO:0006310">
    <property type="term" value="P:DNA recombination"/>
    <property type="evidence" value="ECO:0007669"/>
    <property type="project" value="UniProtKB-UniRule"/>
</dbReference>
<evidence type="ECO:0000256" key="9">
    <source>
        <dbReference type="HAMAP-Rule" id="MF_00016"/>
    </source>
</evidence>
<keyword evidence="4 9" id="KW-0378">Hydrolase</keyword>
<dbReference type="Gene3D" id="1.10.10.10">
    <property type="entry name" value="Winged helix-like DNA-binding domain superfamily/Winged helix DNA-binding domain"/>
    <property type="match status" value="1"/>
</dbReference>
<feature type="region of interest" description="Large ATPase domain (RuvB-L)" evidence="9">
    <location>
        <begin position="9"/>
        <end position="189"/>
    </location>
</feature>
<dbReference type="InterPro" id="IPR036388">
    <property type="entry name" value="WH-like_DNA-bd_sf"/>
</dbReference>
<dbReference type="EC" id="3.6.4.-" evidence="9"/>
<dbReference type="SUPFAM" id="SSF52540">
    <property type="entry name" value="P-loop containing nucleoside triphosphate hydrolases"/>
    <property type="match status" value="1"/>
</dbReference>
<evidence type="ECO:0000256" key="8">
    <source>
        <dbReference type="ARBA" id="ARBA00023204"/>
    </source>
</evidence>
<evidence type="ECO:0000256" key="5">
    <source>
        <dbReference type="ARBA" id="ARBA00022840"/>
    </source>
</evidence>
<dbReference type="SMART" id="SM00382">
    <property type="entry name" value="AAA"/>
    <property type="match status" value="1"/>
</dbReference>
<feature type="region of interest" description="Small ATPAse domain (RuvB-S)" evidence="9">
    <location>
        <begin position="190"/>
        <end position="260"/>
    </location>
</feature>
<dbReference type="InterPro" id="IPR003593">
    <property type="entry name" value="AAA+_ATPase"/>
</dbReference>
<dbReference type="NCBIfam" id="NF000868">
    <property type="entry name" value="PRK00080.1"/>
    <property type="match status" value="1"/>
</dbReference>
<dbReference type="PANTHER" id="PTHR42848">
    <property type="match status" value="1"/>
</dbReference>
<dbReference type="SUPFAM" id="SSF46785">
    <property type="entry name" value="Winged helix' DNA-binding domain"/>
    <property type="match status" value="1"/>
</dbReference>
<evidence type="ECO:0000313" key="13">
    <source>
        <dbReference type="Proteomes" id="UP000327362"/>
    </source>
</evidence>
<feature type="binding site" evidence="9">
    <location>
        <position position="189"/>
    </location>
    <ligand>
        <name>ATP</name>
        <dbReference type="ChEBI" id="CHEBI:30616"/>
    </ligand>
</feature>
<evidence type="ECO:0000256" key="4">
    <source>
        <dbReference type="ARBA" id="ARBA00022801"/>
    </source>
</evidence>
<protein>
    <recommendedName>
        <fullName evidence="9">Holliday junction branch migration complex subunit RuvB</fullName>
        <ecNumber evidence="9">3.6.4.-</ecNumber>
    </recommendedName>
</protein>
<keyword evidence="2 9" id="KW-0547">Nucleotide-binding</keyword>
<evidence type="ECO:0000256" key="1">
    <source>
        <dbReference type="ARBA" id="ARBA00022490"/>
    </source>
</evidence>
<dbReference type="NCBIfam" id="TIGR00635">
    <property type="entry name" value="ruvB"/>
    <property type="match status" value="1"/>
</dbReference>
<dbReference type="InterPro" id="IPR008823">
    <property type="entry name" value="RuvB_wg_C"/>
</dbReference>
<sequence>MTAHDDDWSDRDVSGALVPGEGDIDVSLRPRSLREFIGQPRVREQLQLVIEGAKNRGGTPDHILLSGPPGLGKTSLAMIIAAELGSSLRVTSGPALERAGDLAAMLSNLVEHDVLFIDEIHRIARPAEEMLYLAMEDFRVDVVVGKGPGATSIPLEVAPFTLVGATTRSGALTGPLRDRFGFTAHMDFYEPAELQQVLARSAGILGIELGAEAAEEIARRSRGTPRIANRLLRRVRDFAEVRADGVITRDVAKAALAVYDVDELGLDRLDRAVLTALTRSFGGGPVGVSTLAVAVGEEAATVEEVCEPFLVRAGMVARTPRGRVATAQAWTHLGMVPRPGPPGWVNPVCSTDRLDHPAVLLPLHIFVMESLAWTSPRARAAVGATAGGDRDHRGARLPPTRSPAAVGASGTAAILLGHKAIGVCAGVGSRAAAAVPPVGLRGAGRGPYRPRAAAGRPRRGSRVAGLHQ</sequence>
<feature type="region of interest" description="Disordered" evidence="10">
    <location>
        <begin position="384"/>
        <end position="404"/>
    </location>
</feature>
<dbReference type="EMBL" id="AP020326">
    <property type="protein sequence ID" value="BBN48999.1"/>
    <property type="molecule type" value="Genomic_DNA"/>
</dbReference>
<dbReference type="InterPro" id="IPR027417">
    <property type="entry name" value="P-loop_NTPase"/>
</dbReference>
<dbReference type="CDD" id="cd00009">
    <property type="entry name" value="AAA"/>
    <property type="match status" value="1"/>
</dbReference>
<evidence type="ECO:0000256" key="3">
    <source>
        <dbReference type="ARBA" id="ARBA00022763"/>
    </source>
</evidence>
<dbReference type="AlphaFoldDB" id="A0AAI8SPH7"/>
<dbReference type="Gene3D" id="1.10.8.60">
    <property type="match status" value="1"/>
</dbReference>
<evidence type="ECO:0000256" key="10">
    <source>
        <dbReference type="SAM" id="MobiDB-lite"/>
    </source>
</evidence>
<dbReference type="InterPro" id="IPR036390">
    <property type="entry name" value="WH_DNA-bd_sf"/>
</dbReference>
<feature type="binding site" evidence="9">
    <location>
        <position position="29"/>
    </location>
    <ligand>
        <name>ATP</name>
        <dbReference type="ChEBI" id="CHEBI:30616"/>
    </ligand>
</feature>
<feature type="binding site" evidence="9">
    <location>
        <position position="74"/>
    </location>
    <ligand>
        <name>ATP</name>
        <dbReference type="ChEBI" id="CHEBI:30616"/>
    </ligand>
</feature>
<evidence type="ECO:0000256" key="7">
    <source>
        <dbReference type="ARBA" id="ARBA00023172"/>
    </source>
</evidence>
<feature type="binding site" evidence="9">
    <location>
        <position position="318"/>
    </location>
    <ligand>
        <name>DNA</name>
        <dbReference type="ChEBI" id="CHEBI:16991"/>
    </ligand>
</feature>
<keyword evidence="6 9" id="KW-0238">DNA-binding</keyword>
<feature type="binding site" evidence="9">
    <location>
        <position position="73"/>
    </location>
    <ligand>
        <name>ATP</name>
        <dbReference type="ChEBI" id="CHEBI:30616"/>
    </ligand>
</feature>
<dbReference type="Proteomes" id="UP000327362">
    <property type="component" value="Chromosome"/>
</dbReference>
<feature type="binding site" evidence="9">
    <location>
        <position position="74"/>
    </location>
    <ligand>
        <name>Mg(2+)</name>
        <dbReference type="ChEBI" id="CHEBI:18420"/>
    </ligand>
</feature>
<evidence type="ECO:0000256" key="6">
    <source>
        <dbReference type="ARBA" id="ARBA00023125"/>
    </source>
</evidence>
<dbReference type="GO" id="GO:0016787">
    <property type="term" value="F:hydrolase activity"/>
    <property type="evidence" value="ECO:0007669"/>
    <property type="project" value="UniProtKB-KW"/>
</dbReference>
<keyword evidence="8 9" id="KW-0234">DNA repair</keyword>
<feature type="binding site" evidence="9">
    <location>
        <position position="323"/>
    </location>
    <ligand>
        <name>DNA</name>
        <dbReference type="ChEBI" id="CHEBI:16991"/>
    </ligand>
</feature>
<dbReference type="GO" id="GO:0005524">
    <property type="term" value="F:ATP binding"/>
    <property type="evidence" value="ECO:0007669"/>
    <property type="project" value="UniProtKB-UniRule"/>
</dbReference>
<feature type="binding site" evidence="9">
    <location>
        <begin position="136"/>
        <end position="138"/>
    </location>
    <ligand>
        <name>ATP</name>
        <dbReference type="ChEBI" id="CHEBI:30616"/>
    </ligand>
</feature>
<comment type="caution">
    <text evidence="9">Lacks conserved residue(s) required for the propagation of feature annotation.</text>
</comment>
<comment type="similarity">
    <text evidence="9">Belongs to the RuvB family.</text>
</comment>
<dbReference type="Pfam" id="PF05491">
    <property type="entry name" value="WHD_RuvB"/>
    <property type="match status" value="1"/>
</dbReference>
<keyword evidence="5 9" id="KW-0067">ATP-binding</keyword>
<dbReference type="GO" id="GO:0009378">
    <property type="term" value="F:four-way junction helicase activity"/>
    <property type="evidence" value="ECO:0007669"/>
    <property type="project" value="InterPro"/>
</dbReference>
<dbReference type="InterPro" id="IPR041445">
    <property type="entry name" value="AAA_lid_4"/>
</dbReference>
<dbReference type="InterPro" id="IPR004605">
    <property type="entry name" value="DNA_helicase_Holl-junc_RuvB"/>
</dbReference>
<feature type="binding site" evidence="9">
    <location>
        <position position="179"/>
    </location>
    <ligand>
        <name>ATP</name>
        <dbReference type="ChEBI" id="CHEBI:30616"/>
    </ligand>
</feature>